<dbReference type="InterPro" id="IPR033770">
    <property type="entry name" value="RRP44_S1"/>
</dbReference>
<dbReference type="AlphaFoldDB" id="A0A2K3CXH7"/>
<dbReference type="Gene3D" id="2.40.50.140">
    <property type="entry name" value="Nucleic acid-binding proteins"/>
    <property type="match status" value="1"/>
</dbReference>
<protein>
    <submittedName>
        <fullName evidence="13">Uncharacterized protein</fullName>
    </submittedName>
</protein>
<dbReference type="CDD" id="cd09862">
    <property type="entry name" value="PIN_Rrp44-like"/>
    <property type="match status" value="1"/>
</dbReference>
<keyword evidence="14" id="KW-1185">Reference proteome</keyword>
<dbReference type="PANTHER" id="PTHR23355">
    <property type="entry name" value="RIBONUCLEASE"/>
    <property type="match status" value="1"/>
</dbReference>
<feature type="compositionally biased region" description="Acidic residues" evidence="10">
    <location>
        <begin position="340"/>
        <end position="349"/>
    </location>
</feature>
<keyword evidence="4" id="KW-0963">Cytoplasm</keyword>
<dbReference type="SUPFAM" id="SSF88723">
    <property type="entry name" value="PIN domain-like"/>
    <property type="match status" value="1"/>
</dbReference>
<keyword evidence="6" id="KW-0378">Hydrolase</keyword>
<feature type="domain" description="RNB" evidence="12">
    <location>
        <begin position="383"/>
        <end position="625"/>
    </location>
</feature>
<keyword evidence="8" id="KW-0269">Exonuclease</keyword>
<dbReference type="GO" id="GO:0000178">
    <property type="term" value="C:exosome (RNase complex)"/>
    <property type="evidence" value="ECO:0007669"/>
    <property type="project" value="UniProtKB-KW"/>
</dbReference>
<evidence type="ECO:0000256" key="5">
    <source>
        <dbReference type="ARBA" id="ARBA00022722"/>
    </source>
</evidence>
<dbReference type="Proteomes" id="UP000006906">
    <property type="component" value="Chromosome 14"/>
</dbReference>
<evidence type="ECO:0000313" key="13">
    <source>
        <dbReference type="EMBL" id="PNW72973.1"/>
    </source>
</evidence>
<dbReference type="InterPro" id="IPR029060">
    <property type="entry name" value="PIN-like_dom_sf"/>
</dbReference>
<organism evidence="13 14">
    <name type="scientific">Chlamydomonas reinhardtii</name>
    <name type="common">Chlamydomonas smithii</name>
    <dbReference type="NCBI Taxonomy" id="3055"/>
    <lineage>
        <taxon>Eukaryota</taxon>
        <taxon>Viridiplantae</taxon>
        <taxon>Chlorophyta</taxon>
        <taxon>core chlorophytes</taxon>
        <taxon>Chlorophyceae</taxon>
        <taxon>CS clade</taxon>
        <taxon>Chlamydomonadales</taxon>
        <taxon>Chlamydomonadaceae</taxon>
        <taxon>Chlamydomonas</taxon>
    </lineage>
</organism>
<dbReference type="Pfam" id="PF17215">
    <property type="entry name" value="Rrp44_S1"/>
    <property type="match status" value="1"/>
</dbReference>
<dbReference type="FunCoup" id="A0A2K3CXH7">
    <property type="interactions" value="1941"/>
</dbReference>
<dbReference type="InterPro" id="IPR002716">
    <property type="entry name" value="PIN_dom"/>
</dbReference>
<evidence type="ECO:0000256" key="1">
    <source>
        <dbReference type="ARBA" id="ARBA00001946"/>
    </source>
</evidence>
<evidence type="ECO:0000256" key="9">
    <source>
        <dbReference type="ARBA" id="ARBA00022884"/>
    </source>
</evidence>
<dbReference type="SUPFAM" id="SSF50249">
    <property type="entry name" value="Nucleic acid-binding proteins"/>
    <property type="match status" value="3"/>
</dbReference>
<dbReference type="KEGG" id="cre:CHLRE_14g613850v5"/>
<comment type="similarity">
    <text evidence="3">Belongs to the RNR ribonuclease family.</text>
</comment>
<evidence type="ECO:0000256" key="10">
    <source>
        <dbReference type="SAM" id="MobiDB-lite"/>
    </source>
</evidence>
<dbReference type="Pfam" id="PF13638">
    <property type="entry name" value="PIN_4"/>
    <property type="match status" value="1"/>
</dbReference>
<dbReference type="SMART" id="SM00670">
    <property type="entry name" value="PINc"/>
    <property type="match status" value="1"/>
</dbReference>
<dbReference type="RefSeq" id="XP_042916722.1">
    <property type="nucleotide sequence ID" value="XM_043070049.1"/>
</dbReference>
<dbReference type="Gramene" id="PNW72973">
    <property type="protein sequence ID" value="PNW72973"/>
    <property type="gene ID" value="CHLRE_14g613850v5"/>
</dbReference>
<accession>A0A2K3CXH7</accession>
<dbReference type="GO" id="GO:0000175">
    <property type="term" value="F:3'-5'-RNA exonuclease activity"/>
    <property type="evidence" value="ECO:0007669"/>
    <property type="project" value="UniProtKB-ARBA"/>
</dbReference>
<feature type="region of interest" description="Disordered" evidence="10">
    <location>
        <begin position="201"/>
        <end position="241"/>
    </location>
</feature>
<dbReference type="GeneID" id="66056185"/>
<keyword evidence="7" id="KW-0271">Exosome</keyword>
<dbReference type="InterPro" id="IPR012340">
    <property type="entry name" value="NA-bd_OB-fold"/>
</dbReference>
<dbReference type="Gene3D" id="2.40.50.690">
    <property type="match status" value="1"/>
</dbReference>
<gene>
    <name evidence="13" type="ORF">CHLRE_14g613850v5</name>
</gene>
<dbReference type="GO" id="GO:0010467">
    <property type="term" value="P:gene expression"/>
    <property type="evidence" value="ECO:0007669"/>
    <property type="project" value="UniProtKB-ARBA"/>
</dbReference>
<feature type="compositionally biased region" description="Gly residues" evidence="10">
    <location>
        <begin position="697"/>
        <end position="713"/>
    </location>
</feature>
<evidence type="ECO:0000259" key="11">
    <source>
        <dbReference type="SMART" id="SM00670"/>
    </source>
</evidence>
<sequence length="775" mass="83616">MHLNNSFIKKTKKGKVVKVVKERYLRDDIWSGSPLDPEADPSSHKLSAAAPHYLLIDTNVALHQLDFLEHSAVTDVIVCTTVLEEVQHKNLSAYQRLRAACANPAKRFYVFANEHHRDTHVTAHEGESPNDRNDRALRVATKWYCDRIPQDKCPVILLTNDVANRAAAVAEGLVALGVMAYCRAHRQDAKELQDLVAAATGDDDNDAHRGGGGGGAGGSGGAAADDGDADGQGGGGRAAKRKKLYSEHLPYSELQAGIKANKFYQGTLRVSRFNPFEGWVASEHVGEDILISGRVDMNRALDGDVVAVELLPEAQWRAPNAKLPTAVGKAPAGEGGEAGGEGEGEEEEHQEVPEVFQVAPGEHFNDSAGNGKRPTGRVVGVIKRNWRTRGYCGSLKPQKVRSGGAANVLFVPVERRYPMIRCEVERLAFSVLWEVDEQANILNTHFTKSVIKSRASLTYQEAQSRIDDPSMTDELTVSLRTMNQLAKIMRARRAAAGALQLASPEVKFKIDTETHNPLDVGMYQTGVAIETRFEPILKAAAAAGFALDVASSKALAASLDGAVRGDDPYFNKLVRIMTTRCMTQAQYFGSGDCAPSEYHHYGLAAPLYTHFTSPIREALHNCSDNLNKRHRNAQMAGRGSVELHTLIFFKDRTTVADARVTKVKANGLVVFVPKYGIEGPVYLAPKDKNNAASSGAAGSGSGSGGGSGSGSGSGSRQFLLDEEAQTVTAADGSVRYAVFDKCAVRIAVEEGVAHRRSLVLTLVDRSELPDSERVG</sequence>
<keyword evidence="9" id="KW-0694">RNA-binding</keyword>
<feature type="compositionally biased region" description="Gly residues" evidence="10">
    <location>
        <begin position="210"/>
        <end position="221"/>
    </location>
</feature>
<dbReference type="SMART" id="SM00955">
    <property type="entry name" value="RNB"/>
    <property type="match status" value="1"/>
</dbReference>
<dbReference type="OrthoDB" id="372421at2759"/>
<name>A0A2K3CXH7_CHLRE</name>
<comment type="subcellular location">
    <subcellularLocation>
        <location evidence="2">Cytoplasm</location>
    </subcellularLocation>
</comment>
<dbReference type="GO" id="GO:0003723">
    <property type="term" value="F:RNA binding"/>
    <property type="evidence" value="ECO:0007669"/>
    <property type="project" value="UniProtKB-KW"/>
</dbReference>
<dbReference type="InterPro" id="IPR033771">
    <property type="entry name" value="Rrp44_CSD1"/>
</dbReference>
<keyword evidence="5" id="KW-0540">Nuclease</keyword>
<dbReference type="STRING" id="3055.A0A2K3CXH7"/>
<evidence type="ECO:0000256" key="3">
    <source>
        <dbReference type="ARBA" id="ARBA00005785"/>
    </source>
</evidence>
<comment type="cofactor">
    <cofactor evidence="1">
        <name>Mg(2+)</name>
        <dbReference type="ChEBI" id="CHEBI:18420"/>
    </cofactor>
</comment>
<evidence type="ECO:0000256" key="2">
    <source>
        <dbReference type="ARBA" id="ARBA00004496"/>
    </source>
</evidence>
<dbReference type="InParanoid" id="A0A2K3CXH7"/>
<dbReference type="Gene3D" id="3.40.50.1010">
    <property type="entry name" value="5'-nuclease"/>
    <property type="match status" value="1"/>
</dbReference>
<evidence type="ECO:0000313" key="14">
    <source>
        <dbReference type="Proteomes" id="UP000006906"/>
    </source>
</evidence>
<dbReference type="EMBL" id="CM008975">
    <property type="protein sequence ID" value="PNW72973.1"/>
    <property type="molecule type" value="Genomic_DNA"/>
</dbReference>
<dbReference type="PANTHER" id="PTHR23355:SF35">
    <property type="entry name" value="EXOSOME COMPLEX EXONUCLEASE RRP44"/>
    <property type="match status" value="1"/>
</dbReference>
<dbReference type="Pfam" id="PF00773">
    <property type="entry name" value="RNB"/>
    <property type="match status" value="2"/>
</dbReference>
<dbReference type="GO" id="GO:0005737">
    <property type="term" value="C:cytoplasm"/>
    <property type="evidence" value="ECO:0007669"/>
    <property type="project" value="UniProtKB-SubCell"/>
</dbReference>
<evidence type="ECO:0000256" key="4">
    <source>
        <dbReference type="ARBA" id="ARBA00022490"/>
    </source>
</evidence>
<feature type="region of interest" description="Disordered" evidence="10">
    <location>
        <begin position="325"/>
        <end position="350"/>
    </location>
</feature>
<dbReference type="GO" id="GO:0006401">
    <property type="term" value="P:RNA catabolic process"/>
    <property type="evidence" value="ECO:0007669"/>
    <property type="project" value="UniProtKB-ARBA"/>
</dbReference>
<evidence type="ECO:0000256" key="6">
    <source>
        <dbReference type="ARBA" id="ARBA00022801"/>
    </source>
</evidence>
<dbReference type="FunFam" id="3.40.50.1010:FF:000021">
    <property type="entry name" value="DIS3-like exonuclease 1 isoform X1"/>
    <property type="match status" value="1"/>
</dbReference>
<feature type="region of interest" description="Disordered" evidence="10">
    <location>
        <begin position="690"/>
        <end position="716"/>
    </location>
</feature>
<evidence type="ECO:0000256" key="8">
    <source>
        <dbReference type="ARBA" id="ARBA00022839"/>
    </source>
</evidence>
<dbReference type="GO" id="GO:0019899">
    <property type="term" value="F:enzyme binding"/>
    <property type="evidence" value="ECO:0007669"/>
    <property type="project" value="UniProtKB-ARBA"/>
</dbReference>
<reference evidence="13 14" key="1">
    <citation type="journal article" date="2007" name="Science">
        <title>The Chlamydomonas genome reveals the evolution of key animal and plant functions.</title>
        <authorList>
            <person name="Merchant S.S."/>
            <person name="Prochnik S.E."/>
            <person name="Vallon O."/>
            <person name="Harris E.H."/>
            <person name="Karpowicz S.J."/>
            <person name="Witman G.B."/>
            <person name="Terry A."/>
            <person name="Salamov A."/>
            <person name="Fritz-Laylin L.K."/>
            <person name="Marechal-Drouard L."/>
            <person name="Marshall W.F."/>
            <person name="Qu L.H."/>
            <person name="Nelson D.R."/>
            <person name="Sanderfoot A.A."/>
            <person name="Spalding M.H."/>
            <person name="Kapitonov V.V."/>
            <person name="Ren Q."/>
            <person name="Ferris P."/>
            <person name="Lindquist E."/>
            <person name="Shapiro H."/>
            <person name="Lucas S.M."/>
            <person name="Grimwood J."/>
            <person name="Schmutz J."/>
            <person name="Cardol P."/>
            <person name="Cerutti H."/>
            <person name="Chanfreau G."/>
            <person name="Chen C.L."/>
            <person name="Cognat V."/>
            <person name="Croft M.T."/>
            <person name="Dent R."/>
            <person name="Dutcher S."/>
            <person name="Fernandez E."/>
            <person name="Fukuzawa H."/>
            <person name="Gonzalez-Ballester D."/>
            <person name="Gonzalez-Halphen D."/>
            <person name="Hallmann A."/>
            <person name="Hanikenne M."/>
            <person name="Hippler M."/>
            <person name="Inwood W."/>
            <person name="Jabbari K."/>
            <person name="Kalanon M."/>
            <person name="Kuras R."/>
            <person name="Lefebvre P.A."/>
            <person name="Lemaire S.D."/>
            <person name="Lobanov A.V."/>
            <person name="Lohr M."/>
            <person name="Manuell A."/>
            <person name="Meier I."/>
            <person name="Mets L."/>
            <person name="Mittag M."/>
            <person name="Mittelmeier T."/>
            <person name="Moroney J.V."/>
            <person name="Moseley J."/>
            <person name="Napoli C."/>
            <person name="Nedelcu A.M."/>
            <person name="Niyogi K."/>
            <person name="Novoselov S.V."/>
            <person name="Paulsen I.T."/>
            <person name="Pazour G."/>
            <person name="Purton S."/>
            <person name="Ral J.P."/>
            <person name="Riano-Pachon D.M."/>
            <person name="Riekhof W."/>
            <person name="Rymarquis L."/>
            <person name="Schroda M."/>
            <person name="Stern D."/>
            <person name="Umen J."/>
            <person name="Willows R."/>
            <person name="Wilson N."/>
            <person name="Zimmer S.L."/>
            <person name="Allmer J."/>
            <person name="Balk J."/>
            <person name="Bisova K."/>
            <person name="Chen C.J."/>
            <person name="Elias M."/>
            <person name="Gendler K."/>
            <person name="Hauser C."/>
            <person name="Lamb M.R."/>
            <person name="Ledford H."/>
            <person name="Long J.C."/>
            <person name="Minagawa J."/>
            <person name="Page M.D."/>
            <person name="Pan J."/>
            <person name="Pootakham W."/>
            <person name="Roje S."/>
            <person name="Rose A."/>
            <person name="Stahlberg E."/>
            <person name="Terauchi A.M."/>
            <person name="Yang P."/>
            <person name="Ball S."/>
            <person name="Bowler C."/>
            <person name="Dieckmann C.L."/>
            <person name="Gladyshev V.N."/>
            <person name="Green P."/>
            <person name="Jorgensen R."/>
            <person name="Mayfield S."/>
            <person name="Mueller-Roeber B."/>
            <person name="Rajamani S."/>
            <person name="Sayre R.T."/>
            <person name="Brokstein P."/>
            <person name="Dubchak I."/>
            <person name="Goodstein D."/>
            <person name="Hornick L."/>
            <person name="Huang Y.W."/>
            <person name="Jhaveri J."/>
            <person name="Luo Y."/>
            <person name="Martinez D."/>
            <person name="Ngau W.C."/>
            <person name="Otillar B."/>
            <person name="Poliakov A."/>
            <person name="Porter A."/>
            <person name="Szajkowski L."/>
            <person name="Werner G."/>
            <person name="Zhou K."/>
            <person name="Grigoriev I.V."/>
            <person name="Rokhsar D.S."/>
            <person name="Grossman A.R."/>
        </authorList>
    </citation>
    <scope>NUCLEOTIDE SEQUENCE [LARGE SCALE GENOMIC DNA]</scope>
    <source>
        <strain evidence="14">CC-503</strain>
    </source>
</reference>
<proteinExistence type="inferred from homology"/>
<dbReference type="InterPro" id="IPR001900">
    <property type="entry name" value="RNase_II/R"/>
</dbReference>
<dbReference type="Pfam" id="PF17216">
    <property type="entry name" value="Rrp44_CSD1"/>
    <property type="match status" value="1"/>
</dbReference>
<feature type="domain" description="PIN" evidence="11">
    <location>
        <begin position="52"/>
        <end position="166"/>
    </location>
</feature>
<evidence type="ECO:0000259" key="12">
    <source>
        <dbReference type="SMART" id="SM00955"/>
    </source>
</evidence>
<dbReference type="InterPro" id="IPR050180">
    <property type="entry name" value="RNR_Ribonuclease"/>
</dbReference>
<evidence type="ECO:0000256" key="7">
    <source>
        <dbReference type="ARBA" id="ARBA00022835"/>
    </source>
</evidence>